<dbReference type="InterPro" id="IPR032299">
    <property type="entry name" value="DUF4843"/>
</dbReference>
<gene>
    <name evidence="1" type="ORF">D8S85_17705</name>
</gene>
<name>A0A3S9VXG2_9BACT</name>
<proteinExistence type="predicted"/>
<accession>A0A3S9VXG2</accession>
<evidence type="ECO:0000313" key="1">
    <source>
        <dbReference type="EMBL" id="AZS31208.1"/>
    </source>
</evidence>
<dbReference type="AlphaFoldDB" id="A0A3S9VXG2"/>
<dbReference type="KEGG" id="buy:D8S85_17705"/>
<reference evidence="1 2" key="1">
    <citation type="submission" date="2018-10" db="EMBL/GenBank/DDBJ databases">
        <title>Butyricimonas faecalis sp. nov., isolated from human faeces and emended description of the genus Butyricimonas.</title>
        <authorList>
            <person name="Le Roy T."/>
            <person name="Van der Smissen P."/>
            <person name="Paquot A."/>
            <person name="Delzenne N."/>
            <person name="Muccioli G."/>
            <person name="Collet J.-F."/>
            <person name="Cani P.D."/>
        </authorList>
    </citation>
    <scope>NUCLEOTIDE SEQUENCE [LARGE SCALE GENOMIC DNA]</scope>
    <source>
        <strain evidence="1 2">H184</strain>
    </source>
</reference>
<dbReference type="Proteomes" id="UP000270673">
    <property type="component" value="Chromosome"/>
</dbReference>
<organism evidence="1 2">
    <name type="scientific">Butyricimonas faecalis</name>
    <dbReference type="NCBI Taxonomy" id="2093856"/>
    <lineage>
        <taxon>Bacteria</taxon>
        <taxon>Pseudomonadati</taxon>
        <taxon>Bacteroidota</taxon>
        <taxon>Bacteroidia</taxon>
        <taxon>Bacteroidales</taxon>
        <taxon>Odoribacteraceae</taxon>
        <taxon>Butyricimonas</taxon>
    </lineage>
</organism>
<dbReference type="EMBL" id="CP032819">
    <property type="protein sequence ID" value="AZS31208.1"/>
    <property type="molecule type" value="Genomic_DNA"/>
</dbReference>
<evidence type="ECO:0000313" key="2">
    <source>
        <dbReference type="Proteomes" id="UP000270673"/>
    </source>
</evidence>
<keyword evidence="2" id="KW-1185">Reference proteome</keyword>
<sequence length="270" mass="30789">MKQRYIAIFVMGLAMWLCACETEMMGYEGESGIYFMMQKAPASGYGDLEQYEYVDTTLIPFAMFTAKDTVLPIRVRIIGDVADHDRYFTIRVVDTLTTAKVGEDYEPFENSQVVEAGERQTEIPCRIVWTEKLMQNPDTVIYLTVRLEESADFKLPLKRWIPFGSIYGSKDKVVNPIVHVIGINDQVVVPKQWTVNYWGAFSPTKFKLVCEVLGLSMQDFEDNKVMTSNRAKALAQNFDRYLKEEKAAGRTVMDKDAAGNEFEMTMGPLI</sequence>
<protein>
    <submittedName>
        <fullName evidence="1">DUF4843 domain-containing protein</fullName>
    </submittedName>
</protein>
<dbReference type="RefSeq" id="WP_106481616.1">
    <property type="nucleotide sequence ID" value="NZ_CP032819.1"/>
</dbReference>
<dbReference type="OrthoDB" id="1007402at2"/>
<dbReference type="Pfam" id="PF16132">
    <property type="entry name" value="DUF4843"/>
    <property type="match status" value="1"/>
</dbReference>
<dbReference type="PROSITE" id="PS51257">
    <property type="entry name" value="PROKAR_LIPOPROTEIN"/>
    <property type="match status" value="1"/>
</dbReference>